<dbReference type="AlphaFoldDB" id="E6XDX0"/>
<name>E6XDX0_CELAD</name>
<dbReference type="RefSeq" id="WP_013552756.1">
    <property type="nucleotide sequence ID" value="NC_014934.1"/>
</dbReference>
<dbReference type="InterPro" id="IPR007801">
    <property type="entry name" value="MbnB/TglH/ChrH"/>
</dbReference>
<dbReference type="Proteomes" id="UP000008634">
    <property type="component" value="Chromosome"/>
</dbReference>
<dbReference type="STRING" id="688270.Celal_4065"/>
<evidence type="ECO:0000313" key="2">
    <source>
        <dbReference type="Proteomes" id="UP000008634"/>
    </source>
</evidence>
<dbReference type="PANTHER" id="PTHR42194:SF1">
    <property type="entry name" value="UPF0276 PROTEIN HI_1600"/>
    <property type="match status" value="1"/>
</dbReference>
<dbReference type="Pfam" id="PF05114">
    <property type="entry name" value="MbnB_TglH_ChrH"/>
    <property type="match status" value="1"/>
</dbReference>
<dbReference type="KEGG" id="cao:Celal_4065"/>
<evidence type="ECO:0000313" key="1">
    <source>
        <dbReference type="EMBL" id="ADV51308.1"/>
    </source>
</evidence>
<dbReference type="EMBL" id="CP002453">
    <property type="protein sequence ID" value="ADV51308.1"/>
    <property type="molecule type" value="Genomic_DNA"/>
</dbReference>
<protein>
    <recommendedName>
        <fullName evidence="3">Xylose isomerase domain-containing protein TIM barrel</fullName>
    </recommendedName>
</protein>
<accession>E6XDX0</accession>
<dbReference type="PANTHER" id="PTHR42194">
    <property type="entry name" value="UPF0276 PROTEIN HI_1600"/>
    <property type="match status" value="1"/>
</dbReference>
<keyword evidence="2" id="KW-1185">Reference proteome</keyword>
<sequence length="354" mass="40293">MGNKKPKLGIAIAPSQKFLEAALPLFAEEKIEIIEWSFDTLKDEADEPAWLSLLLKEYGEKNRLLGHGVFYALLDANWSSRQENWLKKVRQETLSHKYCQISEHFGLMSSANAHSGFPLPIPLSNPVLQIGIDRLKRLQATAQVDVGIENLALTANVADILEQGEFLFKLVNPVNGFVILDLHNIYCQSENFNIDMMTIIKSYPLSLVKELHISGGSWDTDPTLSRKIRRDTHDGRIPEVILEILPEVLKICPFLAFIIFEKIEDSFLTEKDGIDFRADFQKIREIIDATSFSVTPKEKKQVAIILGPPVIDVELLQAQVALRESIALDTYQTNSEWDKDMWKVATKLYEKWNN</sequence>
<evidence type="ECO:0008006" key="3">
    <source>
        <dbReference type="Google" id="ProtNLM"/>
    </source>
</evidence>
<proteinExistence type="predicted"/>
<dbReference type="Gene3D" id="3.20.20.150">
    <property type="entry name" value="Divalent-metal-dependent TIM barrel enzymes"/>
    <property type="match status" value="1"/>
</dbReference>
<gene>
    <name evidence="1" type="ordered locus">Celal_4065</name>
</gene>
<reference evidence="1 2" key="1">
    <citation type="journal article" date="2010" name="Stand. Genomic Sci.">
        <title>Complete genome sequence of Cellulophaga algicola type strain (IC166).</title>
        <authorList>
            <person name="Abt B."/>
            <person name="Lu M."/>
            <person name="Misra M."/>
            <person name="Han C."/>
            <person name="Nolan M."/>
            <person name="Lucas S."/>
            <person name="Hammon N."/>
            <person name="Deshpande S."/>
            <person name="Cheng J.F."/>
            <person name="Tapia R."/>
            <person name="Goodwin L."/>
            <person name="Pitluck S."/>
            <person name="Liolios K."/>
            <person name="Pagani I."/>
            <person name="Ivanova N."/>
            <person name="Mavromatis K."/>
            <person name="Ovchinikova G."/>
            <person name="Pati A."/>
            <person name="Chen A."/>
            <person name="Palaniappan K."/>
            <person name="Land M."/>
            <person name="Hauser L."/>
            <person name="Chang Y.J."/>
            <person name="Jeffries C.D."/>
            <person name="Detter J.C."/>
            <person name="Brambilla E."/>
            <person name="Rohde M."/>
            <person name="Tindall B.J."/>
            <person name="Goker M."/>
            <person name="Woyke T."/>
            <person name="Bristow J."/>
            <person name="Eisen J.A."/>
            <person name="Markowitz V."/>
            <person name="Hugenholtz P."/>
            <person name="Kyrpides N.C."/>
            <person name="Klenk H.P."/>
            <person name="Lapidus A."/>
        </authorList>
    </citation>
    <scope>NUCLEOTIDE SEQUENCE [LARGE SCALE GENOMIC DNA]</scope>
    <source>
        <strain evidence="2">DSM 14237 / IC166 / ACAM 630</strain>
    </source>
</reference>
<dbReference type="eggNOG" id="COG3220">
    <property type="taxonomic scope" value="Bacteria"/>
</dbReference>
<dbReference type="HOGENOM" id="CLU_725120_0_0_10"/>
<organism evidence="1 2">
    <name type="scientific">Cellulophaga algicola (strain DSM 14237 / IC166 / ACAM 630)</name>
    <dbReference type="NCBI Taxonomy" id="688270"/>
    <lineage>
        <taxon>Bacteria</taxon>
        <taxon>Pseudomonadati</taxon>
        <taxon>Bacteroidota</taxon>
        <taxon>Flavobacteriia</taxon>
        <taxon>Flavobacteriales</taxon>
        <taxon>Flavobacteriaceae</taxon>
        <taxon>Cellulophaga</taxon>
    </lineage>
</organism>